<comment type="caution">
    <text evidence="2">The sequence shown here is derived from an EMBL/GenBank/DDBJ whole genome shotgun (WGS) entry which is preliminary data.</text>
</comment>
<dbReference type="SUPFAM" id="SSF56112">
    <property type="entry name" value="Protein kinase-like (PK-like)"/>
    <property type="match status" value="1"/>
</dbReference>
<dbReference type="GO" id="GO:0005524">
    <property type="term" value="F:ATP binding"/>
    <property type="evidence" value="ECO:0007669"/>
    <property type="project" value="InterPro"/>
</dbReference>
<dbReference type="SMART" id="SM00220">
    <property type="entry name" value="S_TKc"/>
    <property type="match status" value="1"/>
</dbReference>
<protein>
    <submittedName>
        <fullName evidence="2">Calcium-dependent protein kinase</fullName>
    </submittedName>
</protein>
<dbReference type="InterPro" id="IPR000719">
    <property type="entry name" value="Prot_kinase_dom"/>
</dbReference>
<sequence length="314" mass="36055">MLRTILEGFGSLMIQIFTQVSMEGMVSSSTIFMMLRWTTCLGKESLAIYYAVKTMTLPSRDTADGPILSYDDVEDRCQEIKTLILLQQEPRSPKVLFLLEYFYSRNATKTLVLVTELLQTGLKDVLEFLQISEYETRAVAKSILETIKFIHGKGVVHRDIKEANFMFRENGNPQTLTLIDFRLARVLEAGETDKSFCGSTGYISPEMYFQKPHSFGVDLFSFGVMLFKMLSGGKSPWPLMPLDDLRRRTKDLEYNFDDWDRVVAPSAKALIQHLLAPAEQRLDAERALDQEWFRVGLRRTSIEDSYLAFSSWQD</sequence>
<dbReference type="GO" id="GO:0004672">
    <property type="term" value="F:protein kinase activity"/>
    <property type="evidence" value="ECO:0007669"/>
    <property type="project" value="InterPro"/>
</dbReference>
<dbReference type="PROSITE" id="PS50011">
    <property type="entry name" value="PROTEIN_KINASE_DOM"/>
    <property type="match status" value="1"/>
</dbReference>
<evidence type="ECO:0000313" key="3">
    <source>
        <dbReference type="Proteomes" id="UP001153069"/>
    </source>
</evidence>
<dbReference type="EMBL" id="CAICTM010001373">
    <property type="protein sequence ID" value="CAB9523078.1"/>
    <property type="molecule type" value="Genomic_DNA"/>
</dbReference>
<proteinExistence type="predicted"/>
<evidence type="ECO:0000313" key="2">
    <source>
        <dbReference type="EMBL" id="CAB9523078.1"/>
    </source>
</evidence>
<organism evidence="2 3">
    <name type="scientific">Seminavis robusta</name>
    <dbReference type="NCBI Taxonomy" id="568900"/>
    <lineage>
        <taxon>Eukaryota</taxon>
        <taxon>Sar</taxon>
        <taxon>Stramenopiles</taxon>
        <taxon>Ochrophyta</taxon>
        <taxon>Bacillariophyta</taxon>
        <taxon>Bacillariophyceae</taxon>
        <taxon>Bacillariophycidae</taxon>
        <taxon>Naviculales</taxon>
        <taxon>Naviculaceae</taxon>
        <taxon>Seminavis</taxon>
    </lineage>
</organism>
<gene>
    <name evidence="2" type="ORF">SEMRO_1375_G267310.1</name>
</gene>
<name>A0A9N8HUE7_9STRA</name>
<dbReference type="Proteomes" id="UP001153069">
    <property type="component" value="Unassembled WGS sequence"/>
</dbReference>
<keyword evidence="3" id="KW-1185">Reference proteome</keyword>
<accession>A0A9N8HUE7</accession>
<dbReference type="Pfam" id="PF00069">
    <property type="entry name" value="Pkinase"/>
    <property type="match status" value="1"/>
</dbReference>
<dbReference type="InterPro" id="IPR008271">
    <property type="entry name" value="Ser/Thr_kinase_AS"/>
</dbReference>
<dbReference type="PANTHER" id="PTHR24347">
    <property type="entry name" value="SERINE/THREONINE-PROTEIN KINASE"/>
    <property type="match status" value="1"/>
</dbReference>
<keyword evidence="2" id="KW-0808">Transferase</keyword>
<evidence type="ECO:0000259" key="1">
    <source>
        <dbReference type="PROSITE" id="PS50011"/>
    </source>
</evidence>
<dbReference type="InterPro" id="IPR011009">
    <property type="entry name" value="Kinase-like_dom_sf"/>
</dbReference>
<reference evidence="2" key="1">
    <citation type="submission" date="2020-06" db="EMBL/GenBank/DDBJ databases">
        <authorList>
            <consortium name="Plant Systems Biology data submission"/>
        </authorList>
    </citation>
    <scope>NUCLEOTIDE SEQUENCE</scope>
    <source>
        <strain evidence="2">D6</strain>
    </source>
</reference>
<dbReference type="PROSITE" id="PS00108">
    <property type="entry name" value="PROTEIN_KINASE_ST"/>
    <property type="match status" value="1"/>
</dbReference>
<dbReference type="AlphaFoldDB" id="A0A9N8HUE7"/>
<dbReference type="Gene3D" id="1.10.510.10">
    <property type="entry name" value="Transferase(Phosphotransferase) domain 1"/>
    <property type="match status" value="1"/>
</dbReference>
<dbReference type="OrthoDB" id="63267at2759"/>
<feature type="domain" description="Protein kinase" evidence="1">
    <location>
        <begin position="17"/>
        <end position="293"/>
    </location>
</feature>
<keyword evidence="2" id="KW-0418">Kinase</keyword>